<dbReference type="Gene3D" id="3.20.20.80">
    <property type="entry name" value="Glycosidases"/>
    <property type="match status" value="1"/>
</dbReference>
<dbReference type="Pfam" id="PF21365">
    <property type="entry name" value="Glyco_hydro_31_3rd"/>
    <property type="match status" value="1"/>
</dbReference>
<dbReference type="OrthoDB" id="1334205at2759"/>
<evidence type="ECO:0000256" key="2">
    <source>
        <dbReference type="ARBA" id="ARBA00007806"/>
    </source>
</evidence>
<dbReference type="SUPFAM" id="SSF51445">
    <property type="entry name" value="(Trans)glycosidases"/>
    <property type="match status" value="1"/>
</dbReference>
<dbReference type="GO" id="GO:0005524">
    <property type="term" value="F:ATP binding"/>
    <property type="evidence" value="ECO:0007669"/>
    <property type="project" value="UniProtKB-KW"/>
</dbReference>
<evidence type="ECO:0000256" key="14">
    <source>
        <dbReference type="PROSITE-ProRule" id="PRU00779"/>
    </source>
</evidence>
<proteinExistence type="inferred from homology"/>
<gene>
    <name evidence="17" type="ORF">X777_12035</name>
</gene>
<dbReference type="Pfam" id="PF00088">
    <property type="entry name" value="Trefoil"/>
    <property type="match status" value="1"/>
</dbReference>
<evidence type="ECO:0000313" key="18">
    <source>
        <dbReference type="Proteomes" id="UP000053097"/>
    </source>
</evidence>
<dbReference type="AlphaFoldDB" id="A0A026WZQ8"/>
<dbReference type="PROSITE" id="PS00025">
    <property type="entry name" value="P_TREFOIL_1"/>
    <property type="match status" value="1"/>
</dbReference>
<evidence type="ECO:0000256" key="9">
    <source>
        <dbReference type="ARBA" id="ARBA00023014"/>
    </source>
</evidence>
<comment type="similarity">
    <text evidence="2 15">Belongs to the glycosyl hydrolase 31 family.</text>
</comment>
<keyword evidence="10" id="KW-0472">Membrane</keyword>
<keyword evidence="9" id="KW-0411">Iron-sulfur</keyword>
<dbReference type="InterPro" id="IPR019591">
    <property type="entry name" value="Mrp/NBP35_ATP-bd"/>
</dbReference>
<dbReference type="Gene3D" id="3.40.50.300">
    <property type="entry name" value="P-loop containing nucleotide triphosphate hydrolases"/>
    <property type="match status" value="1"/>
</dbReference>
<dbReference type="SUPFAM" id="SSF51011">
    <property type="entry name" value="Glycosyl hydrolase domain"/>
    <property type="match status" value="1"/>
</dbReference>
<dbReference type="Pfam" id="PF01055">
    <property type="entry name" value="Glyco_hydro_31_2nd"/>
    <property type="match status" value="1"/>
</dbReference>
<dbReference type="PROSITE" id="PS01215">
    <property type="entry name" value="MRP"/>
    <property type="match status" value="1"/>
</dbReference>
<dbReference type="SUPFAM" id="SSF74650">
    <property type="entry name" value="Galactose mutarotase-like"/>
    <property type="match status" value="1"/>
</dbReference>
<dbReference type="GO" id="GO:0046872">
    <property type="term" value="F:metal ion binding"/>
    <property type="evidence" value="ECO:0007669"/>
    <property type="project" value="UniProtKB-KW"/>
</dbReference>
<dbReference type="PROSITE" id="PS51448">
    <property type="entry name" value="P_TREFOIL_2"/>
    <property type="match status" value="1"/>
</dbReference>
<evidence type="ECO:0000256" key="3">
    <source>
        <dbReference type="ARBA" id="ARBA00022485"/>
    </source>
</evidence>
<keyword evidence="5" id="KW-0547">Nucleotide-binding</keyword>
<comment type="subcellular location">
    <subcellularLocation>
        <location evidence="1">Endomembrane system</location>
    </subcellularLocation>
</comment>
<dbReference type="InterPro" id="IPR017957">
    <property type="entry name" value="P_trefoil_CS"/>
</dbReference>
<evidence type="ECO:0000256" key="1">
    <source>
        <dbReference type="ARBA" id="ARBA00004308"/>
    </source>
</evidence>
<keyword evidence="18" id="KW-1185">Reference proteome</keyword>
<evidence type="ECO:0000256" key="12">
    <source>
        <dbReference type="ARBA" id="ARBA00023180"/>
    </source>
</evidence>
<dbReference type="Gene3D" id="2.60.40.1180">
    <property type="entry name" value="Golgi alpha-mannosidase II"/>
    <property type="match status" value="2"/>
</dbReference>
<dbReference type="InterPro" id="IPR027417">
    <property type="entry name" value="P-loop_NTPase"/>
</dbReference>
<dbReference type="GO" id="GO:0004558">
    <property type="term" value="F:alpha-1,4-glucosidase activity"/>
    <property type="evidence" value="ECO:0007669"/>
    <property type="project" value="TreeGrafter"/>
</dbReference>
<evidence type="ECO:0000256" key="11">
    <source>
        <dbReference type="ARBA" id="ARBA00023157"/>
    </source>
</evidence>
<dbReference type="GO" id="GO:0005975">
    <property type="term" value="P:carbohydrate metabolic process"/>
    <property type="evidence" value="ECO:0007669"/>
    <property type="project" value="InterPro"/>
</dbReference>
<keyword evidence="7" id="KW-0067">ATP-binding</keyword>
<dbReference type="SUPFAM" id="SSF52540">
    <property type="entry name" value="P-loop containing nucleoside triphosphate hydrolases"/>
    <property type="match status" value="1"/>
</dbReference>
<comment type="caution">
    <text evidence="14">Lacks conserved residue(s) required for the propagation of feature annotation.</text>
</comment>
<dbReference type="Gene3D" id="4.10.110.10">
    <property type="entry name" value="Spasmolytic Protein, domain 1"/>
    <property type="match status" value="1"/>
</dbReference>
<dbReference type="HAMAP" id="MF_02040">
    <property type="entry name" value="Mrp_NBP35"/>
    <property type="match status" value="1"/>
</dbReference>
<dbReference type="PANTHER" id="PTHR22762">
    <property type="entry name" value="ALPHA-GLUCOSIDASE"/>
    <property type="match status" value="1"/>
</dbReference>
<evidence type="ECO:0000256" key="5">
    <source>
        <dbReference type="ARBA" id="ARBA00022741"/>
    </source>
</evidence>
<organism evidence="17 18">
    <name type="scientific">Ooceraea biroi</name>
    <name type="common">Clonal raider ant</name>
    <name type="synonym">Cerapachys biroi</name>
    <dbReference type="NCBI Taxonomy" id="2015173"/>
    <lineage>
        <taxon>Eukaryota</taxon>
        <taxon>Metazoa</taxon>
        <taxon>Ecdysozoa</taxon>
        <taxon>Arthropoda</taxon>
        <taxon>Hexapoda</taxon>
        <taxon>Insecta</taxon>
        <taxon>Pterygota</taxon>
        <taxon>Neoptera</taxon>
        <taxon>Endopterygota</taxon>
        <taxon>Hymenoptera</taxon>
        <taxon>Apocrita</taxon>
        <taxon>Aculeata</taxon>
        <taxon>Formicoidea</taxon>
        <taxon>Formicidae</taxon>
        <taxon>Dorylinae</taxon>
        <taxon>Ooceraea</taxon>
    </lineage>
</organism>
<dbReference type="CDD" id="cd00111">
    <property type="entry name" value="Trefoil"/>
    <property type="match status" value="1"/>
</dbReference>
<dbReference type="CDD" id="cd06602">
    <property type="entry name" value="GH31_MGAM_SI_GAA"/>
    <property type="match status" value="1"/>
</dbReference>
<evidence type="ECO:0000256" key="15">
    <source>
        <dbReference type="RuleBase" id="RU361185"/>
    </source>
</evidence>
<evidence type="ECO:0000256" key="4">
    <source>
        <dbReference type="ARBA" id="ARBA00022723"/>
    </source>
</evidence>
<dbReference type="STRING" id="2015173.A0A026WZQ8"/>
<evidence type="ECO:0000256" key="6">
    <source>
        <dbReference type="ARBA" id="ARBA00022801"/>
    </source>
</evidence>
<dbReference type="InterPro" id="IPR000322">
    <property type="entry name" value="Glyco_hydro_31_TIM"/>
</dbReference>
<keyword evidence="12" id="KW-0325">Glycoprotein</keyword>
<dbReference type="InterPro" id="IPR030459">
    <property type="entry name" value="Glyco_hydro_31_CS"/>
</dbReference>
<dbReference type="InterPro" id="IPR000808">
    <property type="entry name" value="Mrp-like_CS"/>
</dbReference>
<keyword evidence="4" id="KW-0479">Metal-binding</keyword>
<name>A0A026WZQ8_OOCBI</name>
<evidence type="ECO:0000256" key="13">
    <source>
        <dbReference type="ARBA" id="ARBA00023295"/>
    </source>
</evidence>
<dbReference type="InterPro" id="IPR013780">
    <property type="entry name" value="Glyco_hydro_b"/>
</dbReference>
<dbReference type="SUPFAM" id="SSF57492">
    <property type="entry name" value="Trefoil"/>
    <property type="match status" value="1"/>
</dbReference>
<dbReference type="InterPro" id="IPR011013">
    <property type="entry name" value="Gal_mutarotase_sf_dom"/>
</dbReference>
<protein>
    <submittedName>
        <fullName evidence="17">Lysosomal alpha-glucosidase</fullName>
    </submittedName>
</protein>
<dbReference type="InterPro" id="IPR000519">
    <property type="entry name" value="P_trefoil_dom"/>
</dbReference>
<feature type="domain" description="P-type" evidence="16">
    <location>
        <begin position="320"/>
        <end position="375"/>
    </location>
</feature>
<keyword evidence="8" id="KW-0408">Iron</keyword>
<evidence type="ECO:0000313" key="17">
    <source>
        <dbReference type="EMBL" id="EZA61328.1"/>
    </source>
</evidence>
<dbReference type="InterPro" id="IPR017853">
    <property type="entry name" value="GH"/>
</dbReference>
<keyword evidence="13 15" id="KW-0326">Glycosidase</keyword>
<dbReference type="GO" id="GO:0051539">
    <property type="term" value="F:4 iron, 4 sulfur cluster binding"/>
    <property type="evidence" value="ECO:0007669"/>
    <property type="project" value="UniProtKB-KW"/>
</dbReference>
<evidence type="ECO:0000256" key="10">
    <source>
        <dbReference type="ARBA" id="ARBA00023136"/>
    </source>
</evidence>
<keyword evidence="11" id="KW-1015">Disulfide bond</keyword>
<dbReference type="InterPro" id="IPR044913">
    <property type="entry name" value="P_trefoil_dom_sf"/>
</dbReference>
<dbReference type="OMA" id="YKGAVWP"/>
<dbReference type="GO" id="GO:0030246">
    <property type="term" value="F:carbohydrate binding"/>
    <property type="evidence" value="ECO:0007669"/>
    <property type="project" value="InterPro"/>
</dbReference>
<accession>A0A026WZQ8</accession>
<dbReference type="FunFam" id="2.60.40.1180:FF:000001">
    <property type="entry name" value="Maltase-glucoamylase, intestinal"/>
    <property type="match status" value="1"/>
</dbReference>
<evidence type="ECO:0000256" key="7">
    <source>
        <dbReference type="ARBA" id="ARBA00022840"/>
    </source>
</evidence>
<dbReference type="InterPro" id="IPR033756">
    <property type="entry name" value="YlxH/NBP35"/>
</dbReference>
<dbReference type="PANTHER" id="PTHR22762:SF131">
    <property type="entry name" value="GLYCOSIDE HYDROLASE FAMILY 31 N-TERMINAL DOMAIN-CONTAINING PROTEIN"/>
    <property type="match status" value="1"/>
</dbReference>
<dbReference type="Pfam" id="PF10609">
    <property type="entry name" value="ParA"/>
    <property type="match status" value="1"/>
</dbReference>
<dbReference type="InterPro" id="IPR048395">
    <property type="entry name" value="Glyco_hydro_31_C"/>
</dbReference>
<reference evidence="17 18" key="1">
    <citation type="journal article" date="2014" name="Curr. Biol.">
        <title>The genome of the clonal raider ant Cerapachys biroi.</title>
        <authorList>
            <person name="Oxley P.R."/>
            <person name="Ji L."/>
            <person name="Fetter-Pruneda I."/>
            <person name="McKenzie S.K."/>
            <person name="Li C."/>
            <person name="Hu H."/>
            <person name="Zhang G."/>
            <person name="Kronauer D.J."/>
        </authorList>
    </citation>
    <scope>NUCLEOTIDE SEQUENCE [LARGE SCALE GENOMIC DNA]</scope>
</reference>
<dbReference type="GO" id="GO:0012505">
    <property type="term" value="C:endomembrane system"/>
    <property type="evidence" value="ECO:0007669"/>
    <property type="project" value="UniProtKB-SubCell"/>
</dbReference>
<dbReference type="GO" id="GO:0016226">
    <property type="term" value="P:iron-sulfur cluster assembly"/>
    <property type="evidence" value="ECO:0007669"/>
    <property type="project" value="InterPro"/>
</dbReference>
<sequence>MADVPSEAPEHCPGTQSESAGKASACAGCPNQSLCSSGATKQPDPGIALVKERLSLVRNKLLVLSGKGGVGKSTVTSLLSRCIATNNPDKNVGVLDIDICGPSQPRVLGALGEQVHQSGSGWSPVVRKLIKIERMIRQFLSEVDWGSLDYLVLDTPPGTSDEHLSATSYLKDAGVTGAVIVTTPPQVALLDVRKEIDFCRKVNIPILGVIENMTMFVCPKCKNTAEIFPASTGGAQAMSKELNVEFLGSIPLDPLLARCCDEGKSFLTEMPDSPTVDFLNKICKLMIVYKSSCVSVFTVEVHFVDKVIMFHKYMIHCVVAQCSNIPKILRFDCHPEDGASELSCTDRGCCWNPLDKGVDTAKRVPLNVPYCYYPKNWSLYKYINCTQDGNNFEAFLKQERKSVYKNNVPLVKVEATGIDNSILRVKIYDPLNARYEPPWPIRSDPRPFFSRISDSKYQFNNDDANFGFKVDRVSDNTTLFNSIKTGGFIFADQFLQISSSLPTNNIYGIGEHRSNLKLNTNWQSFTLFNKDQPPTENDTQWNDLDYMDKNNDFTYNKEKFKDLPKFVDEIHAAGMHYIPLIDAGISASEDSGSYLPYDEGIKRDIFVKDGASDGPFVGKVWNLVSTVWPDFTNPKTMEYYESMMSDMHDSFAYDGAWIDMNEPSNFYNGHKNGCTHNRFDYPEHLPNVVGDLLATKTLCMNAKHYLGSHYDLHNTYGTSQAITTNYALRKIRQKRPFIISRSTWVGHKTHFTRHDLRMSIPAILSLNFYQIPMVGADICGFDGNTTAALCNRWMQLGAFYPFSRNHNSDTTIEQDPVAMGETVVRSSRNALGIRYRFLPYLYTLFFRAHKFGETVARPLFFEFTEDRRTYDIDTQFLWGSALMISPVLEEDKLNLGLYLPRGLWYDYYTQLSVFSIGKYYMLAAPIDRIPLMIRGGSILPAQRPGATTTESRENKFELLVALNEAGNAKGELYWDDGDGIDSIKKKEYQWISFTATNSTLLNSAVDNGSFNERMILGRVQILGLTDLISKMYLNDEEITFSQNSVSLNVTGLQLDIKESFRFYWRYY</sequence>
<keyword evidence="6 15" id="KW-0378">Hydrolase</keyword>
<dbReference type="CDD" id="cd02037">
    <property type="entry name" value="Mrp_NBP35"/>
    <property type="match status" value="1"/>
</dbReference>
<dbReference type="PROSITE" id="PS00707">
    <property type="entry name" value="GLYCOSYL_HYDROL_F31_2"/>
    <property type="match status" value="1"/>
</dbReference>
<keyword evidence="3" id="KW-0004">4Fe-4S</keyword>
<dbReference type="Proteomes" id="UP000053097">
    <property type="component" value="Unassembled WGS sequence"/>
</dbReference>
<evidence type="ECO:0000259" key="16">
    <source>
        <dbReference type="PROSITE" id="PS51448"/>
    </source>
</evidence>
<dbReference type="SMART" id="SM00018">
    <property type="entry name" value="PD"/>
    <property type="match status" value="1"/>
</dbReference>
<dbReference type="GO" id="GO:0140663">
    <property type="term" value="F:ATP-dependent FeS chaperone activity"/>
    <property type="evidence" value="ECO:0007669"/>
    <property type="project" value="InterPro"/>
</dbReference>
<dbReference type="EMBL" id="KK107061">
    <property type="protein sequence ID" value="EZA61328.1"/>
    <property type="molecule type" value="Genomic_DNA"/>
</dbReference>
<evidence type="ECO:0000256" key="8">
    <source>
        <dbReference type="ARBA" id="ARBA00023004"/>
    </source>
</evidence>